<accession>A0A8H7NP19</accession>
<keyword evidence="2" id="KW-0560">Oxidoreductase</keyword>
<proteinExistence type="inferred from homology"/>
<name>A0A8H7NP19_BIOOC</name>
<evidence type="ECO:0000313" key="6">
    <source>
        <dbReference type="Proteomes" id="UP000616885"/>
    </source>
</evidence>
<evidence type="ECO:0000256" key="3">
    <source>
        <dbReference type="ARBA" id="ARBA00023033"/>
    </source>
</evidence>
<dbReference type="InterPro" id="IPR006076">
    <property type="entry name" value="FAD-dep_OxRdtase"/>
</dbReference>
<dbReference type="AlphaFoldDB" id="A0A8H7NP19"/>
<dbReference type="PANTHER" id="PTHR13789:SF236">
    <property type="entry name" value="MONOOXYGENASE, PUTATIVE (AFU_ORTHOLOGUE AFUA_6G12060)-RELATED"/>
    <property type="match status" value="1"/>
</dbReference>
<gene>
    <name evidence="5" type="ORF">IM811_001472</name>
</gene>
<dbReference type="Gene3D" id="3.50.50.60">
    <property type="entry name" value="FAD/NAD(P)-binding domain"/>
    <property type="match status" value="1"/>
</dbReference>
<dbReference type="InterPro" id="IPR050493">
    <property type="entry name" value="FAD-dep_Monooxygenase_BioMet"/>
</dbReference>
<protein>
    <recommendedName>
        <fullName evidence="4">FAD dependent oxidoreductase domain-containing protein</fullName>
    </recommendedName>
</protein>
<comment type="caution">
    <text evidence="5">The sequence shown here is derived from an EMBL/GenBank/DDBJ whole genome shotgun (WGS) entry which is preliminary data.</text>
</comment>
<evidence type="ECO:0000259" key="4">
    <source>
        <dbReference type="Pfam" id="PF01266"/>
    </source>
</evidence>
<dbReference type="PANTHER" id="PTHR13789">
    <property type="entry name" value="MONOOXYGENASE"/>
    <property type="match status" value="1"/>
</dbReference>
<dbReference type="InterPro" id="IPR036188">
    <property type="entry name" value="FAD/NAD-bd_sf"/>
</dbReference>
<dbReference type="SUPFAM" id="SSF51905">
    <property type="entry name" value="FAD/NAD(P)-binding domain"/>
    <property type="match status" value="1"/>
</dbReference>
<dbReference type="Proteomes" id="UP000616885">
    <property type="component" value="Unassembled WGS sequence"/>
</dbReference>
<reference evidence="5" key="1">
    <citation type="submission" date="2020-10" db="EMBL/GenBank/DDBJ databases">
        <title>High-Quality Genome Resource of Clonostachys rosea strain S41 by Oxford Nanopore Long-Read Sequencing.</title>
        <authorList>
            <person name="Wang H."/>
        </authorList>
    </citation>
    <scope>NUCLEOTIDE SEQUENCE</scope>
    <source>
        <strain evidence="5">S41</strain>
    </source>
</reference>
<sequence length="178" mass="19919">MVTREDIYIYMYIYTSPNPPNSIRQRPTRSRHPIHSRNHHISTIIMSEASIDQALSMSREHPSGIDVLVVGAGLAGLGFAIEAYRKGHSVRVLERRPDTNDYGDFVTIQSSALRTPENWPGFLEYCSAIRFGKAGTICTYDGTVLGTVEYPLIISRAALHHALHKYTARLGIEVKFSS</sequence>
<feature type="domain" description="FAD dependent oxidoreductase" evidence="4">
    <location>
        <begin position="66"/>
        <end position="98"/>
    </location>
</feature>
<evidence type="ECO:0000256" key="1">
    <source>
        <dbReference type="ARBA" id="ARBA00007992"/>
    </source>
</evidence>
<dbReference type="Pfam" id="PF01266">
    <property type="entry name" value="DAO"/>
    <property type="match status" value="1"/>
</dbReference>
<organism evidence="5 6">
    <name type="scientific">Bionectria ochroleuca</name>
    <name type="common">Gliocladium roseum</name>
    <dbReference type="NCBI Taxonomy" id="29856"/>
    <lineage>
        <taxon>Eukaryota</taxon>
        <taxon>Fungi</taxon>
        <taxon>Dikarya</taxon>
        <taxon>Ascomycota</taxon>
        <taxon>Pezizomycotina</taxon>
        <taxon>Sordariomycetes</taxon>
        <taxon>Hypocreomycetidae</taxon>
        <taxon>Hypocreales</taxon>
        <taxon>Bionectriaceae</taxon>
        <taxon>Clonostachys</taxon>
    </lineage>
</organism>
<dbReference type="GO" id="GO:0004497">
    <property type="term" value="F:monooxygenase activity"/>
    <property type="evidence" value="ECO:0007669"/>
    <property type="project" value="UniProtKB-KW"/>
</dbReference>
<keyword evidence="3" id="KW-0503">Monooxygenase</keyword>
<comment type="similarity">
    <text evidence="1">Belongs to the paxM FAD-dependent monooxygenase family.</text>
</comment>
<evidence type="ECO:0000256" key="2">
    <source>
        <dbReference type="ARBA" id="ARBA00023002"/>
    </source>
</evidence>
<evidence type="ECO:0000313" key="5">
    <source>
        <dbReference type="EMBL" id="KAF9759778.1"/>
    </source>
</evidence>
<dbReference type="EMBL" id="JADCTT010000001">
    <property type="protein sequence ID" value="KAF9759778.1"/>
    <property type="molecule type" value="Genomic_DNA"/>
</dbReference>